<protein>
    <submittedName>
        <fullName evidence="1">Uncharacterized protein</fullName>
    </submittedName>
</protein>
<evidence type="ECO:0000313" key="1">
    <source>
        <dbReference type="EMBL" id="KAJ0984862.1"/>
    </source>
</evidence>
<organism evidence="1 2">
    <name type="scientific">Dioscorea zingiberensis</name>
    <dbReference type="NCBI Taxonomy" id="325984"/>
    <lineage>
        <taxon>Eukaryota</taxon>
        <taxon>Viridiplantae</taxon>
        <taxon>Streptophyta</taxon>
        <taxon>Embryophyta</taxon>
        <taxon>Tracheophyta</taxon>
        <taxon>Spermatophyta</taxon>
        <taxon>Magnoliopsida</taxon>
        <taxon>Liliopsida</taxon>
        <taxon>Dioscoreales</taxon>
        <taxon>Dioscoreaceae</taxon>
        <taxon>Dioscorea</taxon>
    </lineage>
</organism>
<evidence type="ECO:0000313" key="2">
    <source>
        <dbReference type="Proteomes" id="UP001085076"/>
    </source>
</evidence>
<sequence>MFHLCVATVKRLGWPAPSQATAAPIPLEREKGAGVEGSWWQVGTVANLSLLSLVPLGSSWARFQPYSLPSLSSFLIPRNLPIYNNKPHLEPNLSWRTQIATLPHLQASFPHRDHESMLPRCVH</sequence>
<dbReference type="AlphaFoldDB" id="A0A9D5D5J7"/>
<keyword evidence="2" id="KW-1185">Reference proteome</keyword>
<proteinExistence type="predicted"/>
<reference evidence="1" key="1">
    <citation type="submission" date="2021-03" db="EMBL/GenBank/DDBJ databases">
        <authorList>
            <person name="Li Z."/>
            <person name="Yang C."/>
        </authorList>
    </citation>
    <scope>NUCLEOTIDE SEQUENCE</scope>
    <source>
        <strain evidence="1">Dzin_1.0</strain>
        <tissue evidence="1">Leaf</tissue>
    </source>
</reference>
<name>A0A9D5D5J7_9LILI</name>
<reference evidence="1" key="2">
    <citation type="journal article" date="2022" name="Hortic Res">
        <title>The genome of Dioscorea zingiberensis sheds light on the biosynthesis, origin and evolution of the medicinally important diosgenin saponins.</title>
        <authorList>
            <person name="Li Y."/>
            <person name="Tan C."/>
            <person name="Li Z."/>
            <person name="Guo J."/>
            <person name="Li S."/>
            <person name="Chen X."/>
            <person name="Wang C."/>
            <person name="Dai X."/>
            <person name="Yang H."/>
            <person name="Song W."/>
            <person name="Hou L."/>
            <person name="Xu J."/>
            <person name="Tong Z."/>
            <person name="Xu A."/>
            <person name="Yuan X."/>
            <person name="Wang W."/>
            <person name="Yang Q."/>
            <person name="Chen L."/>
            <person name="Sun Z."/>
            <person name="Wang K."/>
            <person name="Pan B."/>
            <person name="Chen J."/>
            <person name="Bao Y."/>
            <person name="Liu F."/>
            <person name="Qi X."/>
            <person name="Gang D.R."/>
            <person name="Wen J."/>
            <person name="Li J."/>
        </authorList>
    </citation>
    <scope>NUCLEOTIDE SEQUENCE</scope>
    <source>
        <strain evidence="1">Dzin_1.0</strain>
    </source>
</reference>
<dbReference type="EMBL" id="JAGGNH010000001">
    <property type="protein sequence ID" value="KAJ0984862.1"/>
    <property type="molecule type" value="Genomic_DNA"/>
</dbReference>
<accession>A0A9D5D5J7</accession>
<comment type="caution">
    <text evidence="1">The sequence shown here is derived from an EMBL/GenBank/DDBJ whole genome shotgun (WGS) entry which is preliminary data.</text>
</comment>
<gene>
    <name evidence="1" type="ORF">J5N97_003218</name>
</gene>
<dbReference type="Proteomes" id="UP001085076">
    <property type="component" value="Miscellaneous, Linkage group lg01"/>
</dbReference>